<evidence type="ECO:0000313" key="2">
    <source>
        <dbReference type="Proteomes" id="UP001207468"/>
    </source>
</evidence>
<evidence type="ECO:0000313" key="1">
    <source>
        <dbReference type="EMBL" id="KAI9459327.1"/>
    </source>
</evidence>
<comment type="caution">
    <text evidence="1">The sequence shown here is derived from an EMBL/GenBank/DDBJ whole genome shotgun (WGS) entry which is preliminary data.</text>
</comment>
<gene>
    <name evidence="1" type="ORF">F5148DRAFT_1218856</name>
</gene>
<proteinExistence type="predicted"/>
<sequence>MSQDVLQDTVGQEHFCTITALYYCAAQGVILVYDVSSREVFEALPLWPEEIKNYVPPEVIKVVISNKLD</sequence>
<dbReference type="EMBL" id="JAGFNK010000200">
    <property type="protein sequence ID" value="KAI9459327.1"/>
    <property type="molecule type" value="Genomic_DNA"/>
</dbReference>
<dbReference type="Proteomes" id="UP001207468">
    <property type="component" value="Unassembled WGS sequence"/>
</dbReference>
<keyword evidence="2" id="KW-1185">Reference proteome</keyword>
<organism evidence="1 2">
    <name type="scientific">Russula earlei</name>
    <dbReference type="NCBI Taxonomy" id="71964"/>
    <lineage>
        <taxon>Eukaryota</taxon>
        <taxon>Fungi</taxon>
        <taxon>Dikarya</taxon>
        <taxon>Basidiomycota</taxon>
        <taxon>Agaricomycotina</taxon>
        <taxon>Agaricomycetes</taxon>
        <taxon>Russulales</taxon>
        <taxon>Russulaceae</taxon>
        <taxon>Russula</taxon>
    </lineage>
</organism>
<name>A0ACC0U2I8_9AGAM</name>
<reference evidence="1" key="1">
    <citation type="submission" date="2021-03" db="EMBL/GenBank/DDBJ databases">
        <title>Evolutionary priming and transition to the ectomycorrhizal habit in an iconic lineage of mushroom-forming fungi: is preadaptation a requirement?</title>
        <authorList>
            <consortium name="DOE Joint Genome Institute"/>
            <person name="Looney B.P."/>
            <person name="Miyauchi S."/>
            <person name="Morin E."/>
            <person name="Drula E."/>
            <person name="Courty P.E."/>
            <person name="Chicoki N."/>
            <person name="Fauchery L."/>
            <person name="Kohler A."/>
            <person name="Kuo A."/>
            <person name="LaButti K."/>
            <person name="Pangilinan J."/>
            <person name="Lipzen A."/>
            <person name="Riley R."/>
            <person name="Andreopoulos W."/>
            <person name="He G."/>
            <person name="Johnson J."/>
            <person name="Barry K.W."/>
            <person name="Grigoriev I.V."/>
            <person name="Nagy L."/>
            <person name="Hibbett D."/>
            <person name="Henrissat B."/>
            <person name="Matheny P.B."/>
            <person name="Labbe J."/>
            <person name="Martin A.F."/>
        </authorList>
    </citation>
    <scope>NUCLEOTIDE SEQUENCE</scope>
    <source>
        <strain evidence="1">BPL698</strain>
    </source>
</reference>
<accession>A0ACC0U2I8</accession>
<protein>
    <submittedName>
        <fullName evidence="1">Uncharacterized protein</fullName>
    </submittedName>
</protein>